<dbReference type="GO" id="GO:0016773">
    <property type="term" value="F:phosphotransferase activity, alcohol group as acceptor"/>
    <property type="evidence" value="ECO:0007669"/>
    <property type="project" value="InterPro"/>
</dbReference>
<reference evidence="1 2" key="1">
    <citation type="submission" date="2016-04" db="EMBL/GenBank/DDBJ databases">
        <title>Complete genome sequence of Fictibacillus phosphorivorans G25-29, a strain toxic to nematodes.</title>
        <authorList>
            <person name="Zheng Z."/>
        </authorList>
    </citation>
    <scope>NUCLEOTIDE SEQUENCE [LARGE SCALE GENOMIC DNA]</scope>
    <source>
        <strain evidence="1 2">G25-29</strain>
    </source>
</reference>
<evidence type="ECO:0000313" key="1">
    <source>
        <dbReference type="EMBL" id="ANC77225.1"/>
    </source>
</evidence>
<dbReference type="STRING" id="1221500.ABE65_010590"/>
<dbReference type="InterPro" id="IPR006748">
    <property type="entry name" value="NH2Glyco/OHUrea_AB-resist_kin"/>
</dbReference>
<keyword evidence="2" id="KW-1185">Reference proteome</keyword>
<gene>
    <name evidence="1" type="ORF">ABE65_010590</name>
</gene>
<dbReference type="GO" id="GO:0019748">
    <property type="term" value="P:secondary metabolic process"/>
    <property type="evidence" value="ECO:0007669"/>
    <property type="project" value="InterPro"/>
</dbReference>
<organism evidence="1 2">
    <name type="scientific">Fictibacillus phosphorivorans</name>
    <dbReference type="NCBI Taxonomy" id="1221500"/>
    <lineage>
        <taxon>Bacteria</taxon>
        <taxon>Bacillati</taxon>
        <taxon>Bacillota</taxon>
        <taxon>Bacilli</taxon>
        <taxon>Bacillales</taxon>
        <taxon>Fictibacillaceae</taxon>
        <taxon>Fictibacillus</taxon>
    </lineage>
</organism>
<dbReference type="Gene3D" id="3.90.1200.10">
    <property type="match status" value="1"/>
</dbReference>
<proteinExistence type="predicted"/>
<accession>A0A161INY4</accession>
<name>A0A161INY4_9BACL</name>
<dbReference type="KEGG" id="fpn:ABE65_010590"/>
<dbReference type="RefSeq" id="WP_066394529.1">
    <property type="nucleotide sequence ID" value="NZ_CP015378.1"/>
</dbReference>
<sequence>MSYKLPDLFIKQIIGVHGEKASEWLSTFEDLLSYCEKNYDLHIQQPFNLSYNFVAPAIRSDGSEMVLKVVIDQKEYETELSALQLLSGENTVKLLAYEKERGLMLLERIQPGHTLAEIEDDDEATVIAAKVIKKLMVPAPAKSNLPTVLERENSLKRIYQKYDDYQLVSKSTIEQALSIFRELNRSIEEPYILHADLHHYNILANGDGSWTAIDPKGLIGDREYEVVQYLLNKLPEHGVEEISEKRIGIFVDVLNLNKDRVLLRAYSHAVLATCWTIEDGHVQESFLNTIQVFKNLVKKYIQKDALL</sequence>
<evidence type="ECO:0008006" key="3">
    <source>
        <dbReference type="Google" id="ProtNLM"/>
    </source>
</evidence>
<evidence type="ECO:0000313" key="2">
    <source>
        <dbReference type="Proteomes" id="UP000076623"/>
    </source>
</evidence>
<dbReference type="InterPro" id="IPR011009">
    <property type="entry name" value="Kinase-like_dom_sf"/>
</dbReference>
<dbReference type="Pfam" id="PF04655">
    <property type="entry name" value="APH_6_hur"/>
    <property type="match status" value="1"/>
</dbReference>
<dbReference type="Proteomes" id="UP000076623">
    <property type="component" value="Chromosome"/>
</dbReference>
<dbReference type="SUPFAM" id="SSF56112">
    <property type="entry name" value="Protein kinase-like (PK-like)"/>
    <property type="match status" value="1"/>
</dbReference>
<protein>
    <recommendedName>
        <fullName evidence="3">Hydrogenase expression protein HypB</fullName>
    </recommendedName>
</protein>
<dbReference type="EMBL" id="CP015378">
    <property type="protein sequence ID" value="ANC77225.1"/>
    <property type="molecule type" value="Genomic_DNA"/>
</dbReference>
<dbReference type="AlphaFoldDB" id="A0A161INY4"/>